<dbReference type="EMBL" id="OX597823">
    <property type="protein sequence ID" value="CAI9729245.1"/>
    <property type="molecule type" value="Genomic_DNA"/>
</dbReference>
<protein>
    <submittedName>
        <fullName evidence="1">Uncharacterized protein</fullName>
    </submittedName>
</protein>
<organism evidence="1 2">
    <name type="scientific">Octopus vulgaris</name>
    <name type="common">Common octopus</name>
    <dbReference type="NCBI Taxonomy" id="6645"/>
    <lineage>
        <taxon>Eukaryota</taxon>
        <taxon>Metazoa</taxon>
        <taxon>Spiralia</taxon>
        <taxon>Lophotrochozoa</taxon>
        <taxon>Mollusca</taxon>
        <taxon>Cephalopoda</taxon>
        <taxon>Coleoidea</taxon>
        <taxon>Octopodiformes</taxon>
        <taxon>Octopoda</taxon>
        <taxon>Incirrata</taxon>
        <taxon>Octopodidae</taxon>
        <taxon>Octopus</taxon>
    </lineage>
</organism>
<dbReference type="AlphaFoldDB" id="A0AA36F995"/>
<keyword evidence="2" id="KW-1185">Reference proteome</keyword>
<sequence length="92" mass="10515">MWGGELIKRKTCLVKKMHHFEERLNQWTVLILCLTGGFMSDNENSNLCFQSMAREVAIASSFSYQNILLESIETHCGFIVAYRCYGGCEALK</sequence>
<dbReference type="Proteomes" id="UP001162480">
    <property type="component" value="Chromosome 10"/>
</dbReference>
<evidence type="ECO:0000313" key="1">
    <source>
        <dbReference type="EMBL" id="CAI9729245.1"/>
    </source>
</evidence>
<accession>A0AA36F995</accession>
<reference evidence="1" key="1">
    <citation type="submission" date="2023-08" db="EMBL/GenBank/DDBJ databases">
        <authorList>
            <person name="Alioto T."/>
            <person name="Alioto T."/>
            <person name="Gomez Garrido J."/>
        </authorList>
    </citation>
    <scope>NUCLEOTIDE SEQUENCE</scope>
</reference>
<proteinExistence type="predicted"/>
<name>A0AA36F995_OCTVU</name>
<evidence type="ECO:0000313" key="2">
    <source>
        <dbReference type="Proteomes" id="UP001162480"/>
    </source>
</evidence>
<gene>
    <name evidence="1" type="ORF">OCTVUL_1B012195</name>
</gene>